<dbReference type="InterPro" id="IPR045866">
    <property type="entry name" value="FAM210A/B-like"/>
</dbReference>
<organism evidence="3 4">
    <name type="scientific">Piloderma croceum (strain F 1598)</name>
    <dbReference type="NCBI Taxonomy" id="765440"/>
    <lineage>
        <taxon>Eukaryota</taxon>
        <taxon>Fungi</taxon>
        <taxon>Dikarya</taxon>
        <taxon>Basidiomycota</taxon>
        <taxon>Agaricomycotina</taxon>
        <taxon>Agaricomycetes</taxon>
        <taxon>Agaricomycetidae</taxon>
        <taxon>Atheliales</taxon>
        <taxon>Atheliaceae</taxon>
        <taxon>Piloderma</taxon>
    </lineage>
</organism>
<accession>A0A0C3BNP7</accession>
<reference evidence="3 4" key="1">
    <citation type="submission" date="2014-04" db="EMBL/GenBank/DDBJ databases">
        <authorList>
            <consortium name="DOE Joint Genome Institute"/>
            <person name="Kuo A."/>
            <person name="Tarkka M."/>
            <person name="Buscot F."/>
            <person name="Kohler A."/>
            <person name="Nagy L.G."/>
            <person name="Floudas D."/>
            <person name="Copeland A."/>
            <person name="Barry K.W."/>
            <person name="Cichocki N."/>
            <person name="Veneault-Fourrey C."/>
            <person name="LaButti K."/>
            <person name="Lindquist E.A."/>
            <person name="Lipzen A."/>
            <person name="Lundell T."/>
            <person name="Morin E."/>
            <person name="Murat C."/>
            <person name="Sun H."/>
            <person name="Tunlid A."/>
            <person name="Henrissat B."/>
            <person name="Grigoriev I.V."/>
            <person name="Hibbett D.S."/>
            <person name="Martin F."/>
            <person name="Nordberg H.P."/>
            <person name="Cantor M.N."/>
            <person name="Hua S.X."/>
        </authorList>
    </citation>
    <scope>NUCLEOTIDE SEQUENCE [LARGE SCALE GENOMIC DNA]</scope>
    <source>
        <strain evidence="3 4">F 1598</strain>
    </source>
</reference>
<proteinExistence type="predicted"/>
<evidence type="ECO:0000313" key="3">
    <source>
        <dbReference type="EMBL" id="KIM78952.1"/>
    </source>
</evidence>
<protein>
    <recommendedName>
        <fullName evidence="2">DUF1279 domain-containing protein</fullName>
    </recommendedName>
</protein>
<dbReference type="EMBL" id="KN833013">
    <property type="protein sequence ID" value="KIM78952.1"/>
    <property type="molecule type" value="Genomic_DNA"/>
</dbReference>
<reference evidence="4" key="2">
    <citation type="submission" date="2015-01" db="EMBL/GenBank/DDBJ databases">
        <title>Evolutionary Origins and Diversification of the Mycorrhizal Mutualists.</title>
        <authorList>
            <consortium name="DOE Joint Genome Institute"/>
            <consortium name="Mycorrhizal Genomics Consortium"/>
            <person name="Kohler A."/>
            <person name="Kuo A."/>
            <person name="Nagy L.G."/>
            <person name="Floudas D."/>
            <person name="Copeland A."/>
            <person name="Barry K.W."/>
            <person name="Cichocki N."/>
            <person name="Veneault-Fourrey C."/>
            <person name="LaButti K."/>
            <person name="Lindquist E.A."/>
            <person name="Lipzen A."/>
            <person name="Lundell T."/>
            <person name="Morin E."/>
            <person name="Murat C."/>
            <person name="Riley R."/>
            <person name="Ohm R."/>
            <person name="Sun H."/>
            <person name="Tunlid A."/>
            <person name="Henrissat B."/>
            <person name="Grigoriev I.V."/>
            <person name="Hibbett D.S."/>
            <person name="Martin F."/>
        </authorList>
    </citation>
    <scope>NUCLEOTIDE SEQUENCE [LARGE SCALE GENOMIC DNA]</scope>
    <source>
        <strain evidence="4">F 1598</strain>
    </source>
</reference>
<keyword evidence="4" id="KW-1185">Reference proteome</keyword>
<feature type="domain" description="DUF1279" evidence="2">
    <location>
        <begin position="82"/>
        <end position="190"/>
    </location>
</feature>
<keyword evidence="1" id="KW-0472">Membrane</keyword>
<dbReference type="OrthoDB" id="426386at2759"/>
<gene>
    <name evidence="3" type="ORF">PILCRDRAFT_824072</name>
</gene>
<evidence type="ECO:0000259" key="2">
    <source>
        <dbReference type="Pfam" id="PF06916"/>
    </source>
</evidence>
<dbReference type="HOGENOM" id="CLU_059211_1_2_1"/>
<dbReference type="STRING" id="765440.A0A0C3BNP7"/>
<name>A0A0C3BNP7_PILCF</name>
<evidence type="ECO:0000256" key="1">
    <source>
        <dbReference type="SAM" id="Phobius"/>
    </source>
</evidence>
<dbReference type="PANTHER" id="PTHR21377:SF0">
    <property type="entry name" value="PROTEIN FAM210B, MITOCHONDRIAL"/>
    <property type="match status" value="1"/>
</dbReference>
<dbReference type="Proteomes" id="UP000054166">
    <property type="component" value="Unassembled WGS sequence"/>
</dbReference>
<dbReference type="GO" id="GO:0005739">
    <property type="term" value="C:mitochondrion"/>
    <property type="evidence" value="ECO:0007669"/>
    <property type="project" value="TreeGrafter"/>
</dbReference>
<keyword evidence="1" id="KW-0812">Transmembrane</keyword>
<sequence length="226" mass="25225">MIRRFLPRLRLFKSFNPIRSSPILPLASRIGLRSTSPTSLTRSPRPPNSRLFSHFSARLTQSPPRSPLDDRPLLPENASLSQRLKHLIKSYGWYALGIYLVITVVDFGVVFACINLIGAEHVSRLTASVKQYVSGFVYNRPAEPGREETESASGHGGSHEDLYAMIVLAYTIHKTLLLPVRVGLTAALTPKFVAWLGHRGWAGGAGTRRAANEMRERLRTRRNQGE</sequence>
<evidence type="ECO:0000313" key="4">
    <source>
        <dbReference type="Proteomes" id="UP000054166"/>
    </source>
</evidence>
<dbReference type="PANTHER" id="PTHR21377">
    <property type="entry name" value="PROTEIN FAM210B, MITOCHONDRIAL"/>
    <property type="match status" value="1"/>
</dbReference>
<dbReference type="AlphaFoldDB" id="A0A0C3BNP7"/>
<dbReference type="InterPro" id="IPR009688">
    <property type="entry name" value="FAM210A/B-like_dom"/>
</dbReference>
<dbReference type="Pfam" id="PF06916">
    <property type="entry name" value="FAM210A-B_dom"/>
    <property type="match status" value="1"/>
</dbReference>
<feature type="transmembrane region" description="Helical" evidence="1">
    <location>
        <begin position="91"/>
        <end position="117"/>
    </location>
</feature>
<dbReference type="InParanoid" id="A0A0C3BNP7"/>
<keyword evidence="1" id="KW-1133">Transmembrane helix</keyword>